<evidence type="ECO:0000256" key="5">
    <source>
        <dbReference type="ARBA" id="ARBA00022759"/>
    </source>
</evidence>
<dbReference type="PANTHER" id="PTHR37984">
    <property type="entry name" value="PROTEIN CBG26694"/>
    <property type="match status" value="1"/>
</dbReference>
<evidence type="ECO:0000259" key="8">
    <source>
        <dbReference type="Pfam" id="PF00078"/>
    </source>
</evidence>
<reference evidence="11 12" key="1">
    <citation type="submission" date="2022-01" db="EMBL/GenBank/DDBJ databases">
        <title>A chromosomal length assembly of Cordylochernes scorpioides.</title>
        <authorList>
            <person name="Zeh D."/>
            <person name="Zeh J."/>
        </authorList>
    </citation>
    <scope>NUCLEOTIDE SEQUENCE [LARGE SCALE GENOMIC DNA]</scope>
    <source>
        <strain evidence="11">IN4F17</strain>
        <tissue evidence="11">Whole Body</tissue>
    </source>
</reference>
<dbReference type="Gene3D" id="1.10.340.70">
    <property type="match status" value="1"/>
</dbReference>
<keyword evidence="6" id="KW-0378">Hydrolase</keyword>
<dbReference type="EMBL" id="CP092866">
    <property type="protein sequence ID" value="UYV66587.1"/>
    <property type="molecule type" value="Genomic_DNA"/>
</dbReference>
<evidence type="ECO:0000259" key="10">
    <source>
        <dbReference type="Pfam" id="PF17921"/>
    </source>
</evidence>
<feature type="domain" description="Reverse transcriptase" evidence="8">
    <location>
        <begin position="282"/>
        <end position="387"/>
    </location>
</feature>
<accession>A0ABY6KFP0</accession>
<dbReference type="Proteomes" id="UP001235939">
    <property type="component" value="Chromosome 04"/>
</dbReference>
<dbReference type="Gene3D" id="3.10.10.10">
    <property type="entry name" value="HIV Type 1 Reverse Transcriptase, subunit A, domain 1"/>
    <property type="match status" value="2"/>
</dbReference>
<dbReference type="InterPro" id="IPR041588">
    <property type="entry name" value="Integrase_H2C2"/>
</dbReference>
<keyword evidence="5" id="KW-0255">Endonuclease</keyword>
<dbReference type="Pfam" id="PF17921">
    <property type="entry name" value="Integrase_H2C2"/>
    <property type="match status" value="1"/>
</dbReference>
<dbReference type="CDD" id="cd01647">
    <property type="entry name" value="RT_LTR"/>
    <property type="match status" value="1"/>
</dbReference>
<keyword evidence="3" id="KW-0548">Nucleotidyltransferase</keyword>
<evidence type="ECO:0000256" key="2">
    <source>
        <dbReference type="ARBA" id="ARBA00022679"/>
    </source>
</evidence>
<evidence type="ECO:0000313" key="11">
    <source>
        <dbReference type="EMBL" id="UYV66587.1"/>
    </source>
</evidence>
<dbReference type="InterPro" id="IPR050951">
    <property type="entry name" value="Retrovirus_Pol_polyprotein"/>
</dbReference>
<name>A0ABY6KFP0_9ARAC</name>
<evidence type="ECO:0000256" key="3">
    <source>
        <dbReference type="ARBA" id="ARBA00022695"/>
    </source>
</evidence>
<dbReference type="InterPro" id="IPR000477">
    <property type="entry name" value="RT_dom"/>
</dbReference>
<dbReference type="PANTHER" id="PTHR37984:SF5">
    <property type="entry name" value="PROTEIN NYNRIN-LIKE"/>
    <property type="match status" value="1"/>
</dbReference>
<evidence type="ECO:0000256" key="7">
    <source>
        <dbReference type="ARBA" id="ARBA00022918"/>
    </source>
</evidence>
<evidence type="ECO:0000256" key="1">
    <source>
        <dbReference type="ARBA" id="ARBA00012493"/>
    </source>
</evidence>
<keyword evidence="4" id="KW-0540">Nuclease</keyword>
<proteinExistence type="predicted"/>
<keyword evidence="12" id="KW-1185">Reference proteome</keyword>
<dbReference type="Pfam" id="PF17917">
    <property type="entry name" value="RT_RNaseH"/>
    <property type="match status" value="1"/>
</dbReference>
<gene>
    <name evidence="11" type="ORF">LAZ67_4002205</name>
</gene>
<dbReference type="Gene3D" id="3.30.70.270">
    <property type="match status" value="2"/>
</dbReference>
<evidence type="ECO:0000256" key="6">
    <source>
        <dbReference type="ARBA" id="ARBA00022801"/>
    </source>
</evidence>
<keyword evidence="7" id="KW-0695">RNA-directed DNA polymerase</keyword>
<organism evidence="11 12">
    <name type="scientific">Cordylochernes scorpioides</name>
    <dbReference type="NCBI Taxonomy" id="51811"/>
    <lineage>
        <taxon>Eukaryota</taxon>
        <taxon>Metazoa</taxon>
        <taxon>Ecdysozoa</taxon>
        <taxon>Arthropoda</taxon>
        <taxon>Chelicerata</taxon>
        <taxon>Arachnida</taxon>
        <taxon>Pseudoscorpiones</taxon>
        <taxon>Cheliferoidea</taxon>
        <taxon>Chernetidae</taxon>
        <taxon>Cordylochernes</taxon>
    </lineage>
</organism>
<feature type="domain" description="Reverse transcriptase RNase H-like" evidence="9">
    <location>
        <begin position="467"/>
        <end position="530"/>
    </location>
</feature>
<dbReference type="InterPro" id="IPR043502">
    <property type="entry name" value="DNA/RNA_pol_sf"/>
</dbReference>
<protein>
    <recommendedName>
        <fullName evidence="1">RNA-directed DNA polymerase</fullName>
        <ecNumber evidence="1">2.7.7.49</ecNumber>
    </recommendedName>
</protein>
<dbReference type="SUPFAM" id="SSF56672">
    <property type="entry name" value="DNA/RNA polymerases"/>
    <property type="match status" value="1"/>
</dbReference>
<feature type="domain" description="Integrase zinc-binding" evidence="10">
    <location>
        <begin position="73"/>
        <end position="131"/>
    </location>
</feature>
<evidence type="ECO:0000256" key="4">
    <source>
        <dbReference type="ARBA" id="ARBA00022722"/>
    </source>
</evidence>
<keyword evidence="2" id="KW-0808">Transferase</keyword>
<dbReference type="InterPro" id="IPR043128">
    <property type="entry name" value="Rev_trsase/Diguanyl_cyclase"/>
</dbReference>
<evidence type="ECO:0000313" key="12">
    <source>
        <dbReference type="Proteomes" id="UP001235939"/>
    </source>
</evidence>
<dbReference type="Pfam" id="PF00078">
    <property type="entry name" value="RVT_1"/>
    <property type="match status" value="1"/>
</dbReference>
<dbReference type="CDD" id="cd09274">
    <property type="entry name" value="RNase_HI_RT_Ty3"/>
    <property type="match status" value="1"/>
</dbReference>
<sequence>MTMYMSPLPALQSLVEDRQWVSSDTMYLPIYEENLTKIIQEIDSKSESGYKITDGILYRKNYDPMGKPWLLVVPKQMRVAILREAHDAPMAGHLGFAKTYDRIIRQYFWPGLHRSVRQYVAHCRECQRRKGSTERPPGQLVPTSSNKLLFYSTQTTRHLHYCDNIKKKKDANTKLAVRGQIPAISEEFIVSATNSTDEINRLISKYKNLCTPNLVPAKLLHKVEHQITTTGPPVFSKARQLDTKRLRIPKQEFQYMLENDIIRPSKSQWASPLHMTLKKDGTIDLLKAYYQQITEEDKEKTAVITPFGLFEFNVMSFGLRNAPATFQIFINEVLFGLDFVFPYIDDILIVSTNKEEHEFGVQEVEFLGHLITKEGSRPLPSKTKTVRKYKLPETIQDLRTFLGMINFYRRYLKDAAETQAVLHEFLKGARKKDKRKIPPPPWTTEAKSMFEKYTSNRAVGAILQQYEENGWKPRNRELLAIYLSVENFKHTLEGRDFKIYTDHKPLKYAFLQRNEKASPRQLRHLQYIYQFTKNIEHVDGKRNIVADTLSRIEEVSMIDYNEIELKQINDPEVISLKQQNNLKKKVSPISLTTRKNTMVRYFNKQY</sequence>
<dbReference type="InterPro" id="IPR041373">
    <property type="entry name" value="RT_RNaseH"/>
</dbReference>
<evidence type="ECO:0000259" key="9">
    <source>
        <dbReference type="Pfam" id="PF17917"/>
    </source>
</evidence>
<dbReference type="EC" id="2.7.7.49" evidence="1"/>